<dbReference type="GO" id="GO:0004553">
    <property type="term" value="F:hydrolase activity, hydrolyzing O-glycosyl compounds"/>
    <property type="evidence" value="ECO:0007669"/>
    <property type="project" value="UniProtKB-ARBA"/>
</dbReference>
<dbReference type="RefSeq" id="WP_168804861.1">
    <property type="nucleotide sequence ID" value="NZ_CP051205.1"/>
</dbReference>
<dbReference type="Gene3D" id="2.60.40.1740">
    <property type="entry name" value="hypothetical protein (bacova_03559)"/>
    <property type="match status" value="1"/>
</dbReference>
<dbReference type="Pfam" id="PF08522">
    <property type="entry name" value="BT_3987-like_N"/>
    <property type="match status" value="1"/>
</dbReference>
<evidence type="ECO:0000259" key="1">
    <source>
        <dbReference type="Pfam" id="PF08522"/>
    </source>
</evidence>
<dbReference type="KEGG" id="coy:HF329_14990"/>
<dbReference type="Pfam" id="PF13385">
    <property type="entry name" value="Laminin_G_3"/>
    <property type="match status" value="1"/>
</dbReference>
<protein>
    <submittedName>
        <fullName evidence="2">DUF1735 domain-containing protein</fullName>
    </submittedName>
</protein>
<reference evidence="3" key="1">
    <citation type="submission" date="2020-04" db="EMBL/GenBank/DDBJ databases">
        <authorList>
            <person name="Kittiwongwattana C."/>
        </authorList>
    </citation>
    <scope>NUCLEOTIDE SEQUENCE [LARGE SCALE GENOMIC DNA]</scope>
    <source>
        <strain evidence="3">1310</strain>
    </source>
</reference>
<evidence type="ECO:0000313" key="3">
    <source>
        <dbReference type="Proteomes" id="UP000502421"/>
    </source>
</evidence>
<sequence>MKLIPSIAMILFLAAGILSCSKEIYTDALYITGTETATTTTLSVDASPSSTALSITSSGLADGDISVQLKIDTTLISKYNRDNKRNYKAPPSGLYSLSKESVIIKAGTHVSDAVSFTMSSNEGLEDGVAYMVPVTISNVSGGKRVLESSRTIFVVINKVIRSTVASIAENEFECDFSTNSENLKAMTTISYEARVFVNSFQDRSPFISSIMGIEETYLLRFGDVTIGKDQLQQAGKGSLTVSTPFATGKWYHIALTYDGAVQKIYVDGILAAQANISRSIDLTDNWMGGFHLGYSANGRRLNGMISECRVWSKALTQTEIQDGMCGVNPATPGLVAYWKLNEGTGNTAFDISGNKHNAVAARKVTWVPNVRCN</sequence>
<dbReference type="EMBL" id="CP051205">
    <property type="protein sequence ID" value="QJB32557.1"/>
    <property type="molecule type" value="Genomic_DNA"/>
</dbReference>
<dbReference type="InterPro" id="IPR013728">
    <property type="entry name" value="BT_3987-like_N"/>
</dbReference>
<name>A0AAE6ZI30_9BACT</name>
<dbReference type="AlphaFoldDB" id="A0AAE6ZI30"/>
<organism evidence="2 3">
    <name type="scientific">Chitinophaga oryzae</name>
    <dbReference type="NCBI Taxonomy" id="2725414"/>
    <lineage>
        <taxon>Bacteria</taxon>
        <taxon>Pseudomonadati</taxon>
        <taxon>Bacteroidota</taxon>
        <taxon>Chitinophagia</taxon>
        <taxon>Chitinophagales</taxon>
        <taxon>Chitinophagaceae</taxon>
        <taxon>Chitinophaga</taxon>
    </lineage>
</organism>
<feature type="domain" description="BT-3987-like N-terminal" evidence="1">
    <location>
        <begin position="26"/>
        <end position="142"/>
    </location>
</feature>
<dbReference type="PROSITE" id="PS51257">
    <property type="entry name" value="PROKAR_LIPOPROTEIN"/>
    <property type="match status" value="1"/>
</dbReference>
<dbReference type="GO" id="GO:0005975">
    <property type="term" value="P:carbohydrate metabolic process"/>
    <property type="evidence" value="ECO:0007669"/>
    <property type="project" value="UniProtKB-ARBA"/>
</dbReference>
<dbReference type="InterPro" id="IPR013320">
    <property type="entry name" value="ConA-like_dom_sf"/>
</dbReference>
<evidence type="ECO:0000313" key="2">
    <source>
        <dbReference type="EMBL" id="QJB32557.1"/>
    </source>
</evidence>
<dbReference type="Gene3D" id="2.60.120.200">
    <property type="match status" value="1"/>
</dbReference>
<dbReference type="Proteomes" id="UP000502421">
    <property type="component" value="Chromosome"/>
</dbReference>
<proteinExistence type="predicted"/>
<accession>A0AAE6ZI30</accession>
<gene>
    <name evidence="2" type="ORF">HF329_14990</name>
</gene>
<dbReference type="SUPFAM" id="SSF49899">
    <property type="entry name" value="Concanavalin A-like lectins/glucanases"/>
    <property type="match status" value="1"/>
</dbReference>